<keyword evidence="3" id="KW-1185">Reference proteome</keyword>
<dbReference type="Gene3D" id="3.10.310.10">
    <property type="entry name" value="Diaminopimelate Epimerase, Chain A, domain 1"/>
    <property type="match status" value="2"/>
</dbReference>
<accession>A0ABS8D908</accession>
<gene>
    <name evidence="2" type="ORF">LIN78_14165</name>
</gene>
<sequence>MEMNQKLFNSAYIEMVNVHCQGEIGKVITAGAPEIPGLTPLDKMNYINHVDDSFRKFITREPRSSLQMSINLLVKPSSSEYDAAFLILQADQAHAMSGSNCMCVVTALIELNLVKVTSPITTLKLETPAGLIHVTASVEDGKCKSVTLENVPSFLLMKNHPFEFNGKTLHTDIAFGGVFYALVDATDVGLRISPENAKQLADFGMQMKAMLNQQLEIKHPELDGLNNIAYVMFRDKDENGEVITCTTMKPGRVDRSPCGTGSSANLASRFENEQLPIGYKQSSRSIIGGNFITEIKAFGTLGAYKTITPQITGSAWVYGVESVRLDEASDPFPNGFVLSDMWGFDANAI</sequence>
<evidence type="ECO:0000256" key="1">
    <source>
        <dbReference type="ARBA" id="ARBA00007529"/>
    </source>
</evidence>
<dbReference type="PANTHER" id="PTHR33442:SF5">
    <property type="entry name" value="BIFUNCTIONAL TRANS-3-HYDROXY-L-PROLINE DEHYDRATASE_2-EPIMERASE"/>
    <property type="match status" value="1"/>
</dbReference>
<dbReference type="PIRSF" id="PIRSF029792">
    <property type="entry name" value="Pro_racemase"/>
    <property type="match status" value="1"/>
</dbReference>
<name>A0ABS8D908_9NEIS</name>
<comment type="caution">
    <text evidence="2">The sequence shown here is derived from an EMBL/GenBank/DDBJ whole genome shotgun (WGS) entry which is preliminary data.</text>
</comment>
<reference evidence="2" key="1">
    <citation type="submission" date="2021-10" db="EMBL/GenBank/DDBJ databases">
        <title>The complete genome sequence of Leeia sp. TBRC 13508.</title>
        <authorList>
            <person name="Charoenyingcharoen P."/>
            <person name="Yukphan P."/>
        </authorList>
    </citation>
    <scope>NUCLEOTIDE SEQUENCE</scope>
    <source>
        <strain evidence="2">TBRC 13508</strain>
    </source>
</reference>
<dbReference type="InterPro" id="IPR008794">
    <property type="entry name" value="Pro_racemase_fam"/>
</dbReference>
<dbReference type="RefSeq" id="WP_227181498.1">
    <property type="nucleotide sequence ID" value="NZ_JAJBZT010000008.1"/>
</dbReference>
<dbReference type="EMBL" id="JAJBZT010000008">
    <property type="protein sequence ID" value="MCB6184689.1"/>
    <property type="molecule type" value="Genomic_DNA"/>
</dbReference>
<protein>
    <submittedName>
        <fullName evidence="2">Proline racemase family protein</fullName>
    </submittedName>
</protein>
<comment type="similarity">
    <text evidence="1">Belongs to the proline racemase family.</text>
</comment>
<dbReference type="Proteomes" id="UP001165395">
    <property type="component" value="Unassembled WGS sequence"/>
</dbReference>
<dbReference type="SUPFAM" id="SSF54506">
    <property type="entry name" value="Diaminopimelate epimerase-like"/>
    <property type="match status" value="1"/>
</dbReference>
<dbReference type="Pfam" id="PF05544">
    <property type="entry name" value="Pro_racemase"/>
    <property type="match status" value="1"/>
</dbReference>
<proteinExistence type="inferred from homology"/>
<organism evidence="2 3">
    <name type="scientific">Leeia speluncae</name>
    <dbReference type="NCBI Taxonomy" id="2884804"/>
    <lineage>
        <taxon>Bacteria</taxon>
        <taxon>Pseudomonadati</taxon>
        <taxon>Pseudomonadota</taxon>
        <taxon>Betaproteobacteria</taxon>
        <taxon>Neisseriales</taxon>
        <taxon>Leeiaceae</taxon>
        <taxon>Leeia</taxon>
    </lineage>
</organism>
<evidence type="ECO:0000313" key="3">
    <source>
        <dbReference type="Proteomes" id="UP001165395"/>
    </source>
</evidence>
<dbReference type="PANTHER" id="PTHR33442">
    <property type="entry name" value="TRANS-3-HYDROXY-L-PROLINE DEHYDRATASE"/>
    <property type="match status" value="1"/>
</dbReference>
<evidence type="ECO:0000313" key="2">
    <source>
        <dbReference type="EMBL" id="MCB6184689.1"/>
    </source>
</evidence>
<dbReference type="SFLD" id="SFLDS00028">
    <property type="entry name" value="Proline_Racemase"/>
    <property type="match status" value="1"/>
</dbReference>